<dbReference type="STRING" id="554155.C5FJ85"/>
<dbReference type="GeneID" id="9226464"/>
<accession>C5FJ85</accession>
<feature type="compositionally biased region" description="Basic and acidic residues" evidence="1">
    <location>
        <begin position="143"/>
        <end position="157"/>
    </location>
</feature>
<dbReference type="eggNOG" id="ENOG502S1V6">
    <property type="taxonomic scope" value="Eukaryota"/>
</dbReference>
<protein>
    <submittedName>
        <fullName evidence="2">Uncharacterized protein</fullName>
    </submittedName>
</protein>
<evidence type="ECO:0000313" key="3">
    <source>
        <dbReference type="Proteomes" id="UP000002035"/>
    </source>
</evidence>
<reference evidence="3" key="1">
    <citation type="journal article" date="2012" name="MBio">
        <title>Comparative genome analysis of Trichophyton rubrum and related dermatophytes reveals candidate genes involved in infection.</title>
        <authorList>
            <person name="Martinez D.A."/>
            <person name="Oliver B.G."/>
            <person name="Graeser Y."/>
            <person name="Goldberg J.M."/>
            <person name="Li W."/>
            <person name="Martinez-Rossi N.M."/>
            <person name="Monod M."/>
            <person name="Shelest E."/>
            <person name="Barton R.C."/>
            <person name="Birch E."/>
            <person name="Brakhage A.A."/>
            <person name="Chen Z."/>
            <person name="Gurr S.J."/>
            <person name="Heiman D."/>
            <person name="Heitman J."/>
            <person name="Kosti I."/>
            <person name="Rossi A."/>
            <person name="Saif S."/>
            <person name="Samalova M."/>
            <person name="Saunders C.W."/>
            <person name="Shea T."/>
            <person name="Summerbell R.C."/>
            <person name="Xu J."/>
            <person name="Young S."/>
            <person name="Zeng Q."/>
            <person name="Birren B.W."/>
            <person name="Cuomo C.A."/>
            <person name="White T.C."/>
        </authorList>
    </citation>
    <scope>NUCLEOTIDE SEQUENCE [LARGE SCALE GENOMIC DNA]</scope>
    <source>
        <strain evidence="3">ATCC MYA-4605 / CBS 113480</strain>
    </source>
</reference>
<feature type="compositionally biased region" description="Low complexity" evidence="1">
    <location>
        <begin position="161"/>
        <end position="174"/>
    </location>
</feature>
<dbReference type="OMA" id="PYLEMFT"/>
<dbReference type="RefSeq" id="XP_002849391.1">
    <property type="nucleotide sequence ID" value="XM_002849345.1"/>
</dbReference>
<feature type="compositionally biased region" description="Basic and acidic residues" evidence="1">
    <location>
        <begin position="55"/>
        <end position="77"/>
    </location>
</feature>
<dbReference type="Proteomes" id="UP000002035">
    <property type="component" value="Unassembled WGS sequence"/>
</dbReference>
<dbReference type="EMBL" id="DS995702">
    <property type="protein sequence ID" value="EEQ29506.1"/>
    <property type="molecule type" value="Genomic_DNA"/>
</dbReference>
<dbReference type="AlphaFoldDB" id="C5FJ85"/>
<gene>
    <name evidence="2" type="ORF">MCYG_02325</name>
</gene>
<evidence type="ECO:0000313" key="2">
    <source>
        <dbReference type="EMBL" id="EEQ29506.1"/>
    </source>
</evidence>
<dbReference type="OrthoDB" id="4160836at2759"/>
<feature type="region of interest" description="Disordered" evidence="1">
    <location>
        <begin position="1"/>
        <end position="253"/>
    </location>
</feature>
<name>C5FJ85_ARTOC</name>
<sequence>MIPSPSKRRKSNSSIPIPVGVSNTTRKDGRGRTSPSRSPSRRSFQAPTRSSLARYHPDVLSRVIERSTSEKTRRPSEQDFSSFGEHGHSSPQISGRIPLRPSLTAAARTETEAEDGLPQLNSTISRPSSRRRSFGEQLFSGEITRKDEPTTQGERRVSPNSSTGSSHQQGHSLSPPAVGPEQPPRGTIAQFSGSPSQPMAMKKKQQLKKAGFHLNFKTKNPKSAAEGRGIDESPADIEIESKDESPKELKEKKKLRESLKAQLERLKGEVALLEREAGRLESAEYELADESSLRLLVGLLLSNNPSCAPPPPPPPAPPPLSSMLSYLLPFTAPQYIPPPDPESPPSPLPQNPYAMKLPENSVPYLTIFAPLTLSTETVTSTVRSPSRVLGTPPDIVQTHRFVLRPPSNFPTTLYRIPLILNTDPEKQSVLSITVPTTDSNIPGPLEGWVTSRLSNPLLDHDISGLCWGICRYWEAAVSRSKFWIELQTLSEKLEEDPRYLDQAKKHHRKRAESRSVTPTSDERQYTIRALVQHFDRTSYRFSTLAGSNKLELLVSCRLSLDLWTSEPQLEPDICISGSSLKSSAANKIEKEAKRAFQGMLKRGKSNDVDADIGSLVKAVEAVIVILFGLV</sequence>
<dbReference type="HOGENOM" id="CLU_029857_0_0_1"/>
<keyword evidence="3" id="KW-1185">Reference proteome</keyword>
<feature type="compositionally biased region" description="Low complexity" evidence="1">
    <location>
        <begin position="32"/>
        <end position="43"/>
    </location>
</feature>
<organism evidence="2 3">
    <name type="scientific">Arthroderma otae (strain ATCC MYA-4605 / CBS 113480)</name>
    <name type="common">Microsporum canis</name>
    <dbReference type="NCBI Taxonomy" id="554155"/>
    <lineage>
        <taxon>Eukaryota</taxon>
        <taxon>Fungi</taxon>
        <taxon>Dikarya</taxon>
        <taxon>Ascomycota</taxon>
        <taxon>Pezizomycotina</taxon>
        <taxon>Eurotiomycetes</taxon>
        <taxon>Eurotiomycetidae</taxon>
        <taxon>Onygenales</taxon>
        <taxon>Arthrodermataceae</taxon>
        <taxon>Microsporum</taxon>
    </lineage>
</organism>
<feature type="compositionally biased region" description="Basic residues" evidence="1">
    <location>
        <begin position="201"/>
        <end position="211"/>
    </location>
</feature>
<proteinExistence type="predicted"/>
<feature type="compositionally biased region" description="Basic residues" evidence="1">
    <location>
        <begin position="1"/>
        <end position="11"/>
    </location>
</feature>
<feature type="compositionally biased region" description="Basic and acidic residues" evidence="1">
    <location>
        <begin position="239"/>
        <end position="253"/>
    </location>
</feature>
<evidence type="ECO:0000256" key="1">
    <source>
        <dbReference type="SAM" id="MobiDB-lite"/>
    </source>
</evidence>
<dbReference type="VEuPathDB" id="FungiDB:MCYG_02325"/>